<feature type="transmembrane region" description="Helical" evidence="1">
    <location>
        <begin position="49"/>
        <end position="71"/>
    </location>
</feature>
<evidence type="ECO:0008006" key="4">
    <source>
        <dbReference type="Google" id="ProtNLM"/>
    </source>
</evidence>
<evidence type="ECO:0000313" key="3">
    <source>
        <dbReference type="Proteomes" id="UP000694240"/>
    </source>
</evidence>
<organism evidence="2 3">
    <name type="scientific">Arabidopsis thaliana x Arabidopsis arenosa</name>
    <dbReference type="NCBI Taxonomy" id="1240361"/>
    <lineage>
        <taxon>Eukaryota</taxon>
        <taxon>Viridiplantae</taxon>
        <taxon>Streptophyta</taxon>
        <taxon>Embryophyta</taxon>
        <taxon>Tracheophyta</taxon>
        <taxon>Spermatophyta</taxon>
        <taxon>Magnoliopsida</taxon>
        <taxon>eudicotyledons</taxon>
        <taxon>Gunneridae</taxon>
        <taxon>Pentapetalae</taxon>
        <taxon>rosids</taxon>
        <taxon>malvids</taxon>
        <taxon>Brassicales</taxon>
        <taxon>Brassicaceae</taxon>
        <taxon>Camelineae</taxon>
        <taxon>Arabidopsis</taxon>
    </lineage>
</organism>
<keyword evidence="1" id="KW-0472">Membrane</keyword>
<comment type="caution">
    <text evidence="2">The sequence shown here is derived from an EMBL/GenBank/DDBJ whole genome shotgun (WGS) entry which is preliminary data.</text>
</comment>
<protein>
    <recommendedName>
        <fullName evidence="4">Transmembrane protein</fullName>
    </recommendedName>
</protein>
<sequence>MRICLKSWKHMSRLHVAILMIFSDILHHSNVSCYVYPRSLLFLLVQYSSSLPMAIFVEFLHFIGMNQALFLKR</sequence>
<accession>A0A8T1XIP2</accession>
<evidence type="ECO:0000313" key="2">
    <source>
        <dbReference type="EMBL" id="KAG7534453.1"/>
    </source>
</evidence>
<evidence type="ECO:0000256" key="1">
    <source>
        <dbReference type="SAM" id="Phobius"/>
    </source>
</evidence>
<keyword evidence="1" id="KW-1133">Transmembrane helix</keyword>
<keyword evidence="1" id="KW-0812">Transmembrane</keyword>
<dbReference type="AlphaFoldDB" id="A0A8T1XIP2"/>
<reference evidence="2 3" key="1">
    <citation type="submission" date="2020-12" db="EMBL/GenBank/DDBJ databases">
        <title>Concerted genomic and epigenomic changes stabilize Arabidopsis allopolyploids.</title>
        <authorList>
            <person name="Chen Z."/>
        </authorList>
    </citation>
    <scope>NUCLEOTIDE SEQUENCE [LARGE SCALE GENOMIC DNA]</scope>
    <source>
        <strain evidence="2">Allo738</strain>
        <tissue evidence="2">Leaf</tissue>
    </source>
</reference>
<gene>
    <name evidence="2" type="ORF">ISN45_Aa08g020050</name>
</gene>
<dbReference type="Proteomes" id="UP000694240">
    <property type="component" value="Chromosome 13"/>
</dbReference>
<proteinExistence type="predicted"/>
<keyword evidence="3" id="KW-1185">Reference proteome</keyword>
<dbReference type="EMBL" id="JAEFBK010000013">
    <property type="protein sequence ID" value="KAG7534453.1"/>
    <property type="molecule type" value="Genomic_DNA"/>
</dbReference>
<name>A0A8T1XIP2_9BRAS</name>